<dbReference type="PANTHER" id="PTHR41694">
    <property type="entry name" value="ENDOGENOUS RETROVIRUS GROUP K MEMBER POL PROTEIN"/>
    <property type="match status" value="1"/>
</dbReference>
<keyword evidence="1" id="KW-0808">Transferase</keyword>
<evidence type="ECO:0000313" key="8">
    <source>
        <dbReference type="EMBL" id="NWZ88569.1"/>
    </source>
</evidence>
<dbReference type="GO" id="GO:0003964">
    <property type="term" value="F:RNA-directed DNA polymerase activity"/>
    <property type="evidence" value="ECO:0007669"/>
    <property type="project" value="UniProtKB-KW"/>
</dbReference>
<keyword evidence="5" id="KW-0378">Hydrolase</keyword>
<protein>
    <submittedName>
        <fullName evidence="8">POK19 protein</fullName>
    </submittedName>
</protein>
<dbReference type="AlphaFoldDB" id="A0A7K7R8L4"/>
<organism evidence="8 9">
    <name type="scientific">Poecile atricapillus</name>
    <name type="common">Black-capped chickadee</name>
    <name type="synonym">Parus atricapillus</name>
    <dbReference type="NCBI Taxonomy" id="48891"/>
    <lineage>
        <taxon>Eukaryota</taxon>
        <taxon>Metazoa</taxon>
        <taxon>Chordata</taxon>
        <taxon>Craniata</taxon>
        <taxon>Vertebrata</taxon>
        <taxon>Euteleostomi</taxon>
        <taxon>Archelosauria</taxon>
        <taxon>Archosauria</taxon>
        <taxon>Dinosauria</taxon>
        <taxon>Saurischia</taxon>
        <taxon>Theropoda</taxon>
        <taxon>Coelurosauria</taxon>
        <taxon>Aves</taxon>
        <taxon>Neognathae</taxon>
        <taxon>Neoaves</taxon>
        <taxon>Telluraves</taxon>
        <taxon>Australaves</taxon>
        <taxon>Passeriformes</taxon>
        <taxon>Paridae</taxon>
        <taxon>Poecile</taxon>
    </lineage>
</organism>
<feature type="non-terminal residue" evidence="8">
    <location>
        <position position="1"/>
    </location>
</feature>
<keyword evidence="2" id="KW-0548">Nucleotidyltransferase</keyword>
<feature type="non-terminal residue" evidence="8">
    <location>
        <position position="52"/>
    </location>
</feature>
<keyword evidence="4" id="KW-0255">Endonuclease</keyword>
<reference evidence="8 9" key="1">
    <citation type="submission" date="2019-09" db="EMBL/GenBank/DDBJ databases">
        <title>Bird 10,000 Genomes (B10K) Project - Family phase.</title>
        <authorList>
            <person name="Zhang G."/>
        </authorList>
    </citation>
    <scope>NUCLEOTIDE SEQUENCE [LARGE SCALE GENOMIC DNA]</scope>
    <source>
        <strain evidence="8">OUT-0023</strain>
        <tissue evidence="8">Blood</tissue>
    </source>
</reference>
<keyword evidence="9" id="KW-1185">Reference proteome</keyword>
<evidence type="ECO:0000256" key="2">
    <source>
        <dbReference type="ARBA" id="ARBA00022695"/>
    </source>
</evidence>
<dbReference type="Gene3D" id="3.30.70.270">
    <property type="match status" value="1"/>
</dbReference>
<keyword evidence="6" id="KW-0695">RNA-directed DNA polymerase</keyword>
<proteinExistence type="predicted"/>
<evidence type="ECO:0000259" key="7">
    <source>
        <dbReference type="Pfam" id="PF06817"/>
    </source>
</evidence>
<accession>A0A7K7R8L4</accession>
<dbReference type="PANTHER" id="PTHR41694:SF3">
    <property type="entry name" value="RNA-DIRECTED DNA POLYMERASE-RELATED"/>
    <property type="match status" value="1"/>
</dbReference>
<dbReference type="InterPro" id="IPR010661">
    <property type="entry name" value="RVT_thumb"/>
</dbReference>
<dbReference type="GO" id="GO:0035613">
    <property type="term" value="F:RNA stem-loop binding"/>
    <property type="evidence" value="ECO:0007669"/>
    <property type="project" value="TreeGrafter"/>
</dbReference>
<evidence type="ECO:0000256" key="4">
    <source>
        <dbReference type="ARBA" id="ARBA00022759"/>
    </source>
</evidence>
<dbReference type="SUPFAM" id="SSF56672">
    <property type="entry name" value="DNA/RNA polymerases"/>
    <property type="match status" value="1"/>
</dbReference>
<evidence type="ECO:0000313" key="9">
    <source>
        <dbReference type="Proteomes" id="UP000540071"/>
    </source>
</evidence>
<dbReference type="Proteomes" id="UP000540071">
    <property type="component" value="Unassembled WGS sequence"/>
</dbReference>
<name>A0A7K7R8L4_POEAT</name>
<dbReference type="GO" id="GO:0016787">
    <property type="term" value="F:hydrolase activity"/>
    <property type="evidence" value="ECO:0007669"/>
    <property type="project" value="UniProtKB-KW"/>
</dbReference>
<dbReference type="GO" id="GO:0004519">
    <property type="term" value="F:endonuclease activity"/>
    <property type="evidence" value="ECO:0007669"/>
    <property type="project" value="UniProtKB-KW"/>
</dbReference>
<feature type="domain" description="Reverse transcriptase thumb" evidence="7">
    <location>
        <begin position="6"/>
        <end position="52"/>
    </location>
</feature>
<comment type="caution">
    <text evidence="8">The sequence shown here is derived from an EMBL/GenBank/DDBJ whole genome shotgun (WGS) entry which is preliminary data.</text>
</comment>
<evidence type="ECO:0000256" key="1">
    <source>
        <dbReference type="ARBA" id="ARBA00022679"/>
    </source>
</evidence>
<dbReference type="InterPro" id="IPR043502">
    <property type="entry name" value="DNA/RNA_pol_sf"/>
</dbReference>
<evidence type="ECO:0000256" key="6">
    <source>
        <dbReference type="ARBA" id="ARBA00022918"/>
    </source>
</evidence>
<dbReference type="EMBL" id="VZSS01000377">
    <property type="protein sequence ID" value="NWZ88569.1"/>
    <property type="molecule type" value="Genomic_DNA"/>
</dbReference>
<sequence length="52" mass="6019">IQVRTRVNNLQELQRLLGEINWVRTTLGITNDELSPLFNLLKGDTDLRSPRT</sequence>
<evidence type="ECO:0000256" key="3">
    <source>
        <dbReference type="ARBA" id="ARBA00022722"/>
    </source>
</evidence>
<dbReference type="Pfam" id="PF06817">
    <property type="entry name" value="RVT_thumb"/>
    <property type="match status" value="1"/>
</dbReference>
<keyword evidence="3" id="KW-0540">Nuclease</keyword>
<evidence type="ECO:0000256" key="5">
    <source>
        <dbReference type="ARBA" id="ARBA00022801"/>
    </source>
</evidence>
<gene>
    <name evidence="8" type="primary">Ervk19_3</name>
    <name evidence="8" type="ORF">POEATR_R15841</name>
</gene>
<dbReference type="InterPro" id="IPR043128">
    <property type="entry name" value="Rev_trsase/Diguanyl_cyclase"/>
</dbReference>